<dbReference type="PROSITE" id="PS00018">
    <property type="entry name" value="EF_HAND_1"/>
    <property type="match status" value="1"/>
</dbReference>
<evidence type="ECO:0000313" key="1">
    <source>
        <dbReference type="EMBL" id="UXC18535.1"/>
    </source>
</evidence>
<reference evidence="1" key="1">
    <citation type="submission" date="2022-09" db="EMBL/GenBank/DDBJ databases">
        <title>Bacterial diversity in gut of crayfish and pufferfish.</title>
        <authorList>
            <person name="Huang Y."/>
        </authorList>
    </citation>
    <scope>NUCLEOTIDE SEQUENCE</scope>
    <source>
        <strain evidence="1">PR12</strain>
    </source>
</reference>
<keyword evidence="2" id="KW-1185">Reference proteome</keyword>
<accession>A0ABY5ZX10</accession>
<protein>
    <submittedName>
        <fullName evidence="1">Transcriptional regulator</fullName>
    </submittedName>
</protein>
<dbReference type="EMBL" id="CP104377">
    <property type="protein sequence ID" value="UXC18535.1"/>
    <property type="molecule type" value="Genomic_DNA"/>
</dbReference>
<sequence>MTPQDALRQMAKNYPGGYESLAPRVGKTAEVLRKELSGDPKFKLGLSTATLISEICIEANTPHCHDFVNAIAADGGGFVRLPVLEMEGGPCVHRSISSVTQELSHVVMATMDGDADGVISDNDLARIHKEAAEALAAVQLLIQTVEAKHKQGKARAEAVA</sequence>
<dbReference type="Proteomes" id="UP001058290">
    <property type="component" value="Chromosome"/>
</dbReference>
<dbReference type="InterPro" id="IPR009679">
    <property type="entry name" value="Phage_186_CII-like"/>
</dbReference>
<name>A0ABY5ZX10_9BURK</name>
<organism evidence="1 2">
    <name type="scientific">Comamonas squillarum</name>
    <dbReference type="NCBI Taxonomy" id="2977320"/>
    <lineage>
        <taxon>Bacteria</taxon>
        <taxon>Pseudomonadati</taxon>
        <taxon>Pseudomonadota</taxon>
        <taxon>Betaproteobacteria</taxon>
        <taxon>Burkholderiales</taxon>
        <taxon>Comamonadaceae</taxon>
        <taxon>Comamonas</taxon>
    </lineage>
</organism>
<evidence type="ECO:0000313" key="2">
    <source>
        <dbReference type="Proteomes" id="UP001058290"/>
    </source>
</evidence>
<dbReference type="Pfam" id="PF06892">
    <property type="entry name" value="Phage_CP76"/>
    <property type="match status" value="1"/>
</dbReference>
<dbReference type="RefSeq" id="WP_260719101.1">
    <property type="nucleotide sequence ID" value="NZ_CP104377.1"/>
</dbReference>
<dbReference type="InterPro" id="IPR018247">
    <property type="entry name" value="EF_Hand_1_Ca_BS"/>
</dbReference>
<gene>
    <name evidence="1" type="ORF">N4T19_23115</name>
</gene>
<proteinExistence type="predicted"/>